<proteinExistence type="predicted"/>
<comment type="caution">
    <text evidence="4">The sequence shown here is derived from an EMBL/GenBank/DDBJ whole genome shotgun (WGS) entry which is preliminary data.</text>
</comment>
<dbReference type="Gene3D" id="1.50.10.10">
    <property type="match status" value="1"/>
</dbReference>
<gene>
    <name evidence="4" type="ORF">HNQ69_000954</name>
</gene>
<dbReference type="InterPro" id="IPR012341">
    <property type="entry name" value="6hp_glycosidase-like_sf"/>
</dbReference>
<evidence type="ECO:0000256" key="2">
    <source>
        <dbReference type="ARBA" id="ARBA00022679"/>
    </source>
</evidence>
<dbReference type="GO" id="GO:0005975">
    <property type="term" value="P:carbohydrate metabolic process"/>
    <property type="evidence" value="ECO:0007669"/>
    <property type="project" value="InterPro"/>
</dbReference>
<protein>
    <submittedName>
        <fullName evidence="4">Cellobiose phosphorylase</fullName>
    </submittedName>
</protein>
<dbReference type="GO" id="GO:0016757">
    <property type="term" value="F:glycosyltransferase activity"/>
    <property type="evidence" value="ECO:0007669"/>
    <property type="project" value="UniProtKB-KW"/>
</dbReference>
<dbReference type="SUPFAM" id="SSF48208">
    <property type="entry name" value="Six-hairpin glycosidases"/>
    <property type="match status" value="1"/>
</dbReference>
<dbReference type="Pfam" id="PF17167">
    <property type="entry name" value="Glyco_hydro_94"/>
    <property type="match status" value="1"/>
</dbReference>
<evidence type="ECO:0000313" key="4">
    <source>
        <dbReference type="EMBL" id="MBB5073828.1"/>
    </source>
</evidence>
<keyword evidence="2" id="KW-0808">Transferase</keyword>
<dbReference type="InterPro" id="IPR008928">
    <property type="entry name" value="6-hairpin_glycosidase_sf"/>
</dbReference>
<sequence>MQKKRGDNNHMQAWSTYLEHLKNSLEKNGWAGAWYQRGYFDDGTPLGSKINDDAKLIPLRNLGLLFLKWHLSNAKKQQWHQCLNTCAMKKAVLYVSSSHLLIKLLSNPVR</sequence>
<accession>A0A840NTV1</accession>
<keyword evidence="1" id="KW-0328">Glycosyltransferase</keyword>
<evidence type="ECO:0000259" key="3">
    <source>
        <dbReference type="Pfam" id="PF17167"/>
    </source>
</evidence>
<reference evidence="4 5" key="1">
    <citation type="submission" date="2020-08" db="EMBL/GenBank/DDBJ databases">
        <title>Genomic Encyclopedia of Type Strains, Phase IV (KMG-IV): sequencing the most valuable type-strain genomes for metagenomic binning, comparative biology and taxonomic classification.</title>
        <authorList>
            <person name="Goeker M."/>
        </authorList>
    </citation>
    <scope>NUCLEOTIDE SEQUENCE [LARGE SCALE GENOMIC DNA]</scope>
    <source>
        <strain evidence="4 5">DSM 28538</strain>
    </source>
</reference>
<organism evidence="4 5">
    <name type="scientific">Bartonella callosciuri</name>
    <dbReference type="NCBI Taxonomy" id="686223"/>
    <lineage>
        <taxon>Bacteria</taxon>
        <taxon>Pseudomonadati</taxon>
        <taxon>Pseudomonadota</taxon>
        <taxon>Alphaproteobacteria</taxon>
        <taxon>Hyphomicrobiales</taxon>
        <taxon>Bartonellaceae</taxon>
        <taxon>Bartonella</taxon>
    </lineage>
</organism>
<dbReference type="Proteomes" id="UP000561417">
    <property type="component" value="Unassembled WGS sequence"/>
</dbReference>
<keyword evidence="5" id="KW-1185">Reference proteome</keyword>
<dbReference type="InterPro" id="IPR033432">
    <property type="entry name" value="GH94_catalytic"/>
</dbReference>
<feature type="domain" description="Glycosyl hydrolase 94 catalytic" evidence="3">
    <location>
        <begin position="1"/>
        <end position="56"/>
    </location>
</feature>
<evidence type="ECO:0000256" key="1">
    <source>
        <dbReference type="ARBA" id="ARBA00022676"/>
    </source>
</evidence>
<evidence type="ECO:0000313" key="5">
    <source>
        <dbReference type="Proteomes" id="UP000561417"/>
    </source>
</evidence>
<name>A0A840NTV1_9HYPH</name>
<dbReference type="AlphaFoldDB" id="A0A840NTV1"/>
<dbReference type="EMBL" id="JACHIM010000003">
    <property type="protein sequence ID" value="MBB5073828.1"/>
    <property type="molecule type" value="Genomic_DNA"/>
</dbReference>